<dbReference type="SUPFAM" id="SSF48179">
    <property type="entry name" value="6-phosphogluconate dehydrogenase C-terminal domain-like"/>
    <property type="match status" value="1"/>
</dbReference>
<dbReference type="InterPro" id="IPR014359">
    <property type="entry name" value="KARI_prok"/>
</dbReference>
<feature type="binding site" evidence="10">
    <location>
        <position position="48"/>
    </location>
    <ligand>
        <name>NADP(+)</name>
        <dbReference type="ChEBI" id="CHEBI:58349"/>
    </ligand>
</feature>
<dbReference type="GO" id="GO:0005829">
    <property type="term" value="C:cytosol"/>
    <property type="evidence" value="ECO:0007669"/>
    <property type="project" value="TreeGrafter"/>
</dbReference>
<dbReference type="InterPro" id="IPR000506">
    <property type="entry name" value="KARI_C"/>
</dbReference>
<dbReference type="UniPathway" id="UPA00049">
    <property type="reaction ID" value="UER00060"/>
</dbReference>
<dbReference type="Pfam" id="PF01450">
    <property type="entry name" value="KARI_C"/>
    <property type="match status" value="1"/>
</dbReference>
<proteinExistence type="inferred from homology"/>
<evidence type="ECO:0000313" key="14">
    <source>
        <dbReference type="EMBL" id="QKG83995.1"/>
    </source>
</evidence>
<dbReference type="GO" id="GO:0009097">
    <property type="term" value="P:isoleucine biosynthetic process"/>
    <property type="evidence" value="ECO:0007669"/>
    <property type="project" value="UniProtKB-UniRule"/>
</dbReference>
<evidence type="ECO:0000256" key="5">
    <source>
        <dbReference type="ARBA" id="ARBA00022605"/>
    </source>
</evidence>
<dbReference type="GO" id="GO:0000287">
    <property type="term" value="F:magnesium ion binding"/>
    <property type="evidence" value="ECO:0007669"/>
    <property type="project" value="UniProtKB-UniRule"/>
</dbReference>
<dbReference type="Gene3D" id="3.40.50.720">
    <property type="entry name" value="NAD(P)-binding Rossmann-like Domain"/>
    <property type="match status" value="1"/>
</dbReference>
<evidence type="ECO:0000256" key="9">
    <source>
        <dbReference type="ARBA" id="ARBA00023304"/>
    </source>
</evidence>
<dbReference type="GO" id="GO:0009099">
    <property type="term" value="P:L-valine biosynthetic process"/>
    <property type="evidence" value="ECO:0007669"/>
    <property type="project" value="UniProtKB-UniRule"/>
</dbReference>
<dbReference type="KEGG" id="kpul:GXN76_05600"/>
<dbReference type="InterPro" id="IPR036291">
    <property type="entry name" value="NAD(P)-bd_dom_sf"/>
</dbReference>
<keyword evidence="6 10" id="KW-0479">Metal-binding</keyword>
<feature type="binding site" evidence="10">
    <location>
        <position position="52"/>
    </location>
    <ligand>
        <name>NADP(+)</name>
        <dbReference type="ChEBI" id="CHEBI:58349"/>
    </ligand>
</feature>
<dbReference type="NCBIfam" id="TIGR00465">
    <property type="entry name" value="ilvC"/>
    <property type="match status" value="1"/>
</dbReference>
<reference evidence="14 15" key="1">
    <citation type="submission" date="2020-01" db="EMBL/GenBank/DDBJ databases">
        <authorList>
            <person name="Gulvik C.A."/>
            <person name="Batra D.G."/>
        </authorList>
    </citation>
    <scope>NUCLEOTIDE SEQUENCE [LARGE SCALE GENOMIC DNA]</scope>
    <source>
        <strain evidence="14 15">W9323</strain>
    </source>
</reference>
<comment type="catalytic activity">
    <reaction evidence="10">
        <text>(2R,3R)-2,3-dihydroxy-3-methylpentanoate + NADP(+) = (S)-2-ethyl-2-hydroxy-3-oxobutanoate + NADPH + H(+)</text>
        <dbReference type="Rhea" id="RHEA:13493"/>
        <dbReference type="ChEBI" id="CHEBI:15378"/>
        <dbReference type="ChEBI" id="CHEBI:49256"/>
        <dbReference type="ChEBI" id="CHEBI:49258"/>
        <dbReference type="ChEBI" id="CHEBI:57783"/>
        <dbReference type="ChEBI" id="CHEBI:58349"/>
        <dbReference type="EC" id="1.1.1.86"/>
    </reaction>
</comment>
<evidence type="ECO:0000256" key="7">
    <source>
        <dbReference type="ARBA" id="ARBA00022842"/>
    </source>
</evidence>
<sequence length="335" mass="36950">MAKIYEAQDANMEYLKGKTVAIVGYGSQGHSQAQNLRDSGVHVVIGLRRGPSWDQAKKDGFSVFNVDEAVKQADVVMLLMPDEVQAKVYKEQVAPYLKSGNALFFSHGFNIHFKQIQPPEDVDVVLIAPKGPGHLVRRVYEEGFGVPALIAVEQDASGKAKDLGLAYAKGIGATRAGVIETTFKEETETDLFGEQAVLCGGVTQLVKNGFETLTEAGYQPEIAYYECLHELKLIVDLMYEGGLAGMRYSISDTAEYGDYMSGKRVVGEASRQGMKEVLKEIQDGTFAEKWIQENKDGRGEFKRIAEAEKNHALEKVGAELRKTMAWIDKKEVVKS</sequence>
<evidence type="ECO:0000256" key="8">
    <source>
        <dbReference type="ARBA" id="ARBA00023002"/>
    </source>
</evidence>
<feature type="domain" description="KARI N-terminal Rossmann" evidence="12">
    <location>
        <begin position="2"/>
        <end position="181"/>
    </location>
</feature>
<dbReference type="PROSITE" id="PS51851">
    <property type="entry name" value="KARI_C"/>
    <property type="match status" value="1"/>
</dbReference>
<feature type="binding site" evidence="10 11">
    <location>
        <position position="230"/>
    </location>
    <ligand>
        <name>Mg(2+)</name>
        <dbReference type="ChEBI" id="CHEBI:18420"/>
        <label>2</label>
    </ligand>
</feature>
<protein>
    <recommendedName>
        <fullName evidence="10">Ketol-acid reductoisomerase (NADP(+))</fullName>
        <shortName evidence="10">KARI</shortName>
        <ecNumber evidence="10">1.1.1.86</ecNumber>
    </recommendedName>
    <alternativeName>
        <fullName evidence="10">Acetohydroxy-acid isomeroreductase</fullName>
        <shortName evidence="10">AHIR</shortName>
    </alternativeName>
    <alternativeName>
        <fullName evidence="10">Alpha-keto-beta-hydroxylacyl reductoisomerase</fullName>
    </alternativeName>
</protein>
<evidence type="ECO:0000259" key="12">
    <source>
        <dbReference type="PROSITE" id="PS51850"/>
    </source>
</evidence>
<evidence type="ECO:0000256" key="2">
    <source>
        <dbReference type="ARBA" id="ARBA00004864"/>
    </source>
</evidence>
<feature type="binding site" evidence="10 11">
    <location>
        <position position="251"/>
    </location>
    <ligand>
        <name>substrate</name>
    </ligand>
</feature>
<dbReference type="UniPathway" id="UPA00047">
    <property type="reaction ID" value="UER00056"/>
</dbReference>
<dbReference type="GO" id="GO:0016853">
    <property type="term" value="F:isomerase activity"/>
    <property type="evidence" value="ECO:0007669"/>
    <property type="project" value="UniProtKB-KW"/>
</dbReference>
<accession>A0A7D4BGY0</accession>
<feature type="binding site" evidence="10 11">
    <location>
        <position position="190"/>
    </location>
    <ligand>
        <name>Mg(2+)</name>
        <dbReference type="ChEBI" id="CHEBI:18420"/>
        <label>1</label>
    </ligand>
</feature>
<evidence type="ECO:0000256" key="4">
    <source>
        <dbReference type="ARBA" id="ARBA00010318"/>
    </source>
</evidence>
<dbReference type="InterPro" id="IPR013023">
    <property type="entry name" value="KARI"/>
</dbReference>
<feature type="binding site" evidence="10 11">
    <location>
        <position position="226"/>
    </location>
    <ligand>
        <name>Mg(2+)</name>
        <dbReference type="ChEBI" id="CHEBI:18420"/>
        <label>2</label>
    </ligand>
</feature>
<dbReference type="PROSITE" id="PS51850">
    <property type="entry name" value="KARI_N"/>
    <property type="match status" value="1"/>
</dbReference>
<dbReference type="GO" id="GO:0004455">
    <property type="term" value="F:ketol-acid reductoisomerase activity"/>
    <property type="evidence" value="ECO:0007669"/>
    <property type="project" value="UniProtKB-UniRule"/>
</dbReference>
<evidence type="ECO:0000256" key="11">
    <source>
        <dbReference type="PROSITE-ProRule" id="PRU01198"/>
    </source>
</evidence>
<dbReference type="NCBIfam" id="NF004017">
    <property type="entry name" value="PRK05479.1"/>
    <property type="match status" value="1"/>
</dbReference>
<dbReference type="FunFam" id="3.40.50.720:FF:000023">
    <property type="entry name" value="Ketol-acid reductoisomerase (NADP(+))"/>
    <property type="match status" value="1"/>
</dbReference>
<organism evidence="14 15">
    <name type="scientific">Kroppenstedtia pulmonis</name>
    <dbReference type="NCBI Taxonomy" id="1380685"/>
    <lineage>
        <taxon>Bacteria</taxon>
        <taxon>Bacillati</taxon>
        <taxon>Bacillota</taxon>
        <taxon>Bacilli</taxon>
        <taxon>Bacillales</taxon>
        <taxon>Thermoactinomycetaceae</taxon>
        <taxon>Kroppenstedtia</taxon>
    </lineage>
</organism>
<dbReference type="Proteomes" id="UP000503088">
    <property type="component" value="Chromosome"/>
</dbReference>
<dbReference type="RefSeq" id="WP_173221260.1">
    <property type="nucleotide sequence ID" value="NZ_CP048104.1"/>
</dbReference>
<dbReference type="NCBIfam" id="NF009940">
    <property type="entry name" value="PRK13403.1"/>
    <property type="match status" value="1"/>
</dbReference>
<dbReference type="InterPro" id="IPR008927">
    <property type="entry name" value="6-PGluconate_DH-like_C_sf"/>
</dbReference>
<dbReference type="HAMAP" id="MF_00435">
    <property type="entry name" value="IlvC"/>
    <property type="match status" value="1"/>
</dbReference>
<comment type="catalytic activity">
    <reaction evidence="10">
        <text>(2R)-2,3-dihydroxy-3-methylbutanoate + NADP(+) = (2S)-2-acetolactate + NADPH + H(+)</text>
        <dbReference type="Rhea" id="RHEA:22068"/>
        <dbReference type="ChEBI" id="CHEBI:15378"/>
        <dbReference type="ChEBI" id="CHEBI:49072"/>
        <dbReference type="ChEBI" id="CHEBI:57783"/>
        <dbReference type="ChEBI" id="CHEBI:58349"/>
        <dbReference type="ChEBI" id="CHEBI:58476"/>
        <dbReference type="EC" id="1.1.1.86"/>
    </reaction>
</comment>
<keyword evidence="10" id="KW-0521">NADP</keyword>
<dbReference type="GO" id="GO:0050661">
    <property type="term" value="F:NADP binding"/>
    <property type="evidence" value="ECO:0007669"/>
    <property type="project" value="InterPro"/>
</dbReference>
<comment type="cofactor">
    <cofactor evidence="10">
        <name>Mg(2+)</name>
        <dbReference type="ChEBI" id="CHEBI:18420"/>
    </cofactor>
    <text evidence="10">Binds 2 magnesium ions per subunit.</text>
</comment>
<keyword evidence="5 10" id="KW-0028">Amino-acid biosynthesis</keyword>
<comment type="caution">
    <text evidence="10">Lacks conserved residue(s) required for the propagation of feature annotation.</text>
</comment>
<evidence type="ECO:0000256" key="6">
    <source>
        <dbReference type="ARBA" id="ARBA00022723"/>
    </source>
</evidence>
<dbReference type="Gene3D" id="6.10.240.10">
    <property type="match status" value="1"/>
</dbReference>
<dbReference type="Pfam" id="PF07991">
    <property type="entry name" value="KARI_N"/>
    <property type="match status" value="1"/>
</dbReference>
<keyword evidence="7 10" id="KW-0460">Magnesium</keyword>
<name>A0A7D4BGY0_9BACL</name>
<feature type="domain" description="KARI C-terminal knotted" evidence="13">
    <location>
        <begin position="182"/>
        <end position="327"/>
    </location>
</feature>
<keyword evidence="8 10" id="KW-0560">Oxidoreductase</keyword>
<feature type="binding site" evidence="10">
    <location>
        <position position="133"/>
    </location>
    <ligand>
        <name>NADP(+)</name>
        <dbReference type="ChEBI" id="CHEBI:58349"/>
    </ligand>
</feature>
<feature type="active site" evidence="10">
    <location>
        <position position="107"/>
    </location>
</feature>
<dbReference type="EC" id="1.1.1.86" evidence="10"/>
<evidence type="ECO:0000256" key="1">
    <source>
        <dbReference type="ARBA" id="ARBA00002172"/>
    </source>
</evidence>
<evidence type="ECO:0000259" key="13">
    <source>
        <dbReference type="PROSITE" id="PS51851"/>
    </source>
</evidence>
<evidence type="ECO:0000256" key="10">
    <source>
        <dbReference type="HAMAP-Rule" id="MF_00435"/>
    </source>
</evidence>
<evidence type="ECO:0000256" key="3">
    <source>
        <dbReference type="ARBA" id="ARBA00004885"/>
    </source>
</evidence>
<feature type="binding site" evidence="10">
    <location>
        <begin position="25"/>
        <end position="28"/>
    </location>
    <ligand>
        <name>NADP(+)</name>
        <dbReference type="ChEBI" id="CHEBI:58349"/>
    </ligand>
</feature>
<evidence type="ECO:0000313" key="15">
    <source>
        <dbReference type="Proteomes" id="UP000503088"/>
    </source>
</evidence>
<comment type="similarity">
    <text evidence="4 10 11">Belongs to the ketol-acid reductoisomerase family.</text>
</comment>
<comment type="pathway">
    <text evidence="2 10">Amino-acid biosynthesis; L-valine biosynthesis; L-valine from pyruvate: step 2/4.</text>
</comment>
<dbReference type="EMBL" id="CP048104">
    <property type="protein sequence ID" value="QKG83995.1"/>
    <property type="molecule type" value="Genomic_DNA"/>
</dbReference>
<gene>
    <name evidence="10 14" type="primary">ilvC</name>
    <name evidence="14" type="ORF">GXN76_05600</name>
</gene>
<dbReference type="PANTHER" id="PTHR21371:SF1">
    <property type="entry name" value="KETOL-ACID REDUCTOISOMERASE, MITOCHONDRIAL"/>
    <property type="match status" value="1"/>
</dbReference>
<keyword evidence="15" id="KW-1185">Reference proteome</keyword>
<keyword evidence="9 10" id="KW-0100">Branched-chain amino acid biosynthesis</keyword>
<dbReference type="PANTHER" id="PTHR21371">
    <property type="entry name" value="KETOL-ACID REDUCTOISOMERASE, MITOCHONDRIAL"/>
    <property type="match status" value="1"/>
</dbReference>
<dbReference type="SUPFAM" id="SSF51735">
    <property type="entry name" value="NAD(P)-binding Rossmann-fold domains"/>
    <property type="match status" value="1"/>
</dbReference>
<keyword evidence="14" id="KW-0413">Isomerase</keyword>
<dbReference type="AlphaFoldDB" id="A0A7D4BGY0"/>
<comment type="function">
    <text evidence="1 10">Involved in the biosynthesis of branched-chain amino acids (BCAA). Catalyzes an alkyl-migration followed by a ketol-acid reduction of (S)-2-acetolactate (S2AL) to yield (R)-2,3-dihydroxy-isovalerate. In the isomerase reaction, S2AL is rearranged via a Mg-dependent methyl migration to produce 3-hydroxy-3-methyl-2-ketobutyrate (HMKB). In the reductase reaction, this 2-ketoacid undergoes a metal-dependent reduction by NADPH to yield (R)-2,3-dihydroxy-isovalerate.</text>
</comment>
<comment type="pathway">
    <text evidence="3 10">Amino-acid biosynthesis; L-isoleucine biosynthesis; L-isoleucine from 2-oxobutanoate: step 2/4.</text>
</comment>
<feature type="binding site" evidence="10 11">
    <location>
        <position position="194"/>
    </location>
    <ligand>
        <name>Mg(2+)</name>
        <dbReference type="ChEBI" id="CHEBI:18420"/>
        <label>1</label>
    </ligand>
</feature>
<feature type="binding site" evidence="10 11">
    <location>
        <position position="190"/>
    </location>
    <ligand>
        <name>Mg(2+)</name>
        <dbReference type="ChEBI" id="CHEBI:18420"/>
        <label>2</label>
    </ligand>
</feature>
<dbReference type="InterPro" id="IPR013116">
    <property type="entry name" value="KARI_N"/>
</dbReference>
<dbReference type="PIRSF" id="PIRSF000116">
    <property type="entry name" value="IlvC_gammaproteo"/>
    <property type="match status" value="1"/>
</dbReference>